<comment type="catalytic activity">
    <reaction evidence="1">
        <text>ATP + protein L-histidine = ADP + protein N-phospho-L-histidine.</text>
        <dbReference type="EC" id="2.7.13.3"/>
    </reaction>
</comment>
<keyword evidence="9" id="KW-0902">Two-component regulatory system</keyword>
<evidence type="ECO:0000256" key="4">
    <source>
        <dbReference type="ARBA" id="ARBA00022553"/>
    </source>
</evidence>
<dbReference type="PROSITE" id="PS50109">
    <property type="entry name" value="HIS_KIN"/>
    <property type="match status" value="1"/>
</dbReference>
<accession>A0A1T4MD67</accession>
<proteinExistence type="predicted"/>
<comment type="subcellular location">
    <subcellularLocation>
        <location evidence="2">Membrane</location>
    </subcellularLocation>
</comment>
<keyword evidence="15" id="KW-1185">Reference proteome</keyword>
<dbReference type="InterPro" id="IPR005467">
    <property type="entry name" value="His_kinase_dom"/>
</dbReference>
<dbReference type="InterPro" id="IPR004358">
    <property type="entry name" value="Sig_transdc_His_kin-like_C"/>
</dbReference>
<dbReference type="InterPro" id="IPR036097">
    <property type="entry name" value="HisK_dim/P_sf"/>
</dbReference>
<evidence type="ECO:0000256" key="5">
    <source>
        <dbReference type="ARBA" id="ARBA00022679"/>
    </source>
</evidence>
<evidence type="ECO:0000256" key="6">
    <source>
        <dbReference type="ARBA" id="ARBA00022692"/>
    </source>
</evidence>
<dbReference type="PROSITE" id="PS50885">
    <property type="entry name" value="HAMP"/>
    <property type="match status" value="1"/>
</dbReference>
<dbReference type="EC" id="2.7.13.3" evidence="3"/>
<feature type="domain" description="Histidine kinase" evidence="12">
    <location>
        <begin position="255"/>
        <end position="456"/>
    </location>
</feature>
<dbReference type="STRING" id="1365950.SAMN05428963_10271"/>
<organism evidence="14 15">
    <name type="scientific">Consotaella salsifontis</name>
    <dbReference type="NCBI Taxonomy" id="1365950"/>
    <lineage>
        <taxon>Bacteria</taxon>
        <taxon>Pseudomonadati</taxon>
        <taxon>Pseudomonadota</taxon>
        <taxon>Alphaproteobacteria</taxon>
        <taxon>Hyphomicrobiales</taxon>
        <taxon>Aurantimonadaceae</taxon>
        <taxon>Consotaella</taxon>
    </lineage>
</organism>
<name>A0A1T4MD67_9HYPH</name>
<feature type="transmembrane region" description="Helical" evidence="11">
    <location>
        <begin position="176"/>
        <end position="199"/>
    </location>
</feature>
<evidence type="ECO:0000256" key="10">
    <source>
        <dbReference type="ARBA" id="ARBA00023136"/>
    </source>
</evidence>
<dbReference type="Pfam" id="PF02518">
    <property type="entry name" value="HATPase_c"/>
    <property type="match status" value="1"/>
</dbReference>
<feature type="transmembrane region" description="Helical" evidence="11">
    <location>
        <begin position="12"/>
        <end position="36"/>
    </location>
</feature>
<evidence type="ECO:0000256" key="11">
    <source>
        <dbReference type="SAM" id="Phobius"/>
    </source>
</evidence>
<evidence type="ECO:0000259" key="12">
    <source>
        <dbReference type="PROSITE" id="PS50109"/>
    </source>
</evidence>
<dbReference type="PRINTS" id="PR00344">
    <property type="entry name" value="BCTRLSENSOR"/>
</dbReference>
<keyword evidence="5" id="KW-0808">Transferase</keyword>
<dbReference type="SUPFAM" id="SSF55874">
    <property type="entry name" value="ATPase domain of HSP90 chaperone/DNA topoisomerase II/histidine kinase"/>
    <property type="match status" value="1"/>
</dbReference>
<gene>
    <name evidence="14" type="ORF">SAMN05428963_10271</name>
</gene>
<dbReference type="PANTHER" id="PTHR45436:SF5">
    <property type="entry name" value="SENSOR HISTIDINE KINASE TRCS"/>
    <property type="match status" value="1"/>
</dbReference>
<keyword evidence="7 14" id="KW-0418">Kinase</keyword>
<dbReference type="InterPro" id="IPR036890">
    <property type="entry name" value="HATPase_C_sf"/>
</dbReference>
<dbReference type="InterPro" id="IPR050428">
    <property type="entry name" value="TCS_sensor_his_kinase"/>
</dbReference>
<keyword evidence="6 11" id="KW-0812">Transmembrane</keyword>
<dbReference type="Gene3D" id="3.30.565.10">
    <property type="entry name" value="Histidine kinase-like ATPase, C-terminal domain"/>
    <property type="match status" value="1"/>
</dbReference>
<keyword evidence="8 11" id="KW-1133">Transmembrane helix</keyword>
<keyword evidence="10 11" id="KW-0472">Membrane</keyword>
<evidence type="ECO:0000256" key="9">
    <source>
        <dbReference type="ARBA" id="ARBA00023012"/>
    </source>
</evidence>
<dbReference type="InterPro" id="IPR003594">
    <property type="entry name" value="HATPase_dom"/>
</dbReference>
<dbReference type="GO" id="GO:0005886">
    <property type="term" value="C:plasma membrane"/>
    <property type="evidence" value="ECO:0007669"/>
    <property type="project" value="TreeGrafter"/>
</dbReference>
<dbReference type="AlphaFoldDB" id="A0A1T4MD67"/>
<dbReference type="InterPro" id="IPR003660">
    <property type="entry name" value="HAMP_dom"/>
</dbReference>
<dbReference type="GO" id="GO:0000155">
    <property type="term" value="F:phosphorelay sensor kinase activity"/>
    <property type="evidence" value="ECO:0007669"/>
    <property type="project" value="InterPro"/>
</dbReference>
<evidence type="ECO:0000256" key="7">
    <source>
        <dbReference type="ARBA" id="ARBA00022777"/>
    </source>
</evidence>
<dbReference type="OrthoDB" id="9809567at2"/>
<feature type="domain" description="HAMP" evidence="13">
    <location>
        <begin position="196"/>
        <end position="247"/>
    </location>
</feature>
<dbReference type="PANTHER" id="PTHR45436">
    <property type="entry name" value="SENSOR HISTIDINE KINASE YKOH"/>
    <property type="match status" value="1"/>
</dbReference>
<dbReference type="EMBL" id="FUXL01000002">
    <property type="protein sequence ID" value="SJZ64704.1"/>
    <property type="molecule type" value="Genomic_DNA"/>
</dbReference>
<dbReference type="RefSeq" id="WP_078706780.1">
    <property type="nucleotide sequence ID" value="NZ_FUXL01000002.1"/>
</dbReference>
<dbReference type="SUPFAM" id="SSF47384">
    <property type="entry name" value="Homodimeric domain of signal transducing histidine kinase"/>
    <property type="match status" value="1"/>
</dbReference>
<reference evidence="15" key="1">
    <citation type="submission" date="2017-02" db="EMBL/GenBank/DDBJ databases">
        <authorList>
            <person name="Varghese N."/>
            <person name="Submissions S."/>
        </authorList>
    </citation>
    <scope>NUCLEOTIDE SEQUENCE [LARGE SCALE GENOMIC DNA]</scope>
    <source>
        <strain evidence="15">USBA 369</strain>
    </source>
</reference>
<keyword evidence="4" id="KW-0597">Phosphoprotein</keyword>
<evidence type="ECO:0000256" key="2">
    <source>
        <dbReference type="ARBA" id="ARBA00004370"/>
    </source>
</evidence>
<evidence type="ECO:0000259" key="13">
    <source>
        <dbReference type="PROSITE" id="PS50885"/>
    </source>
</evidence>
<sequence>MRIRQADSLTVRVVGLSTLWAVAAFIVIGGLISTLYRDSASRAFQDLLVAQLYNLVNSVQASPTGELEGAPELGDLRYLQPLSGWYWEVLPASDNTSGRLASRSLGAENIPSMPLSQVPFGEQYRRQYQTEGPQGQLLQIVETEVLLDTENHVARFRVMGDTGAFGADVEEFSRSLAIYLGIFGLGSILINALAILFGLRPLRRVRRSLANVRAGRAERLEGSFPAEIQPLATELNALVENNRRIIERARTRVGNLAHSLKTPIAVLMNEAKAVGGEHGRLIADQSEAMRVQVQHHLDRARMAAQSEGSVFRTPVRPVLERLLRVIAKLNPRLAVELDFNGGEDLVFAGEQQDLEEIIGNLMDNAAKWGRATVRVAARAVDDRSFEILVQDDGKGLTEVEIAEAMKRGRRLDEARPGSGLGLSIVSDIVAEYRGTLSLSRSSLGGLSATVRLPRALGASVS</sequence>
<evidence type="ECO:0000256" key="1">
    <source>
        <dbReference type="ARBA" id="ARBA00000085"/>
    </source>
</evidence>
<protein>
    <recommendedName>
        <fullName evidence="3">histidine kinase</fullName>
        <ecNumber evidence="3">2.7.13.3</ecNumber>
    </recommendedName>
</protein>
<dbReference type="Gene3D" id="1.10.287.130">
    <property type="match status" value="1"/>
</dbReference>
<evidence type="ECO:0000256" key="8">
    <source>
        <dbReference type="ARBA" id="ARBA00022989"/>
    </source>
</evidence>
<evidence type="ECO:0000256" key="3">
    <source>
        <dbReference type="ARBA" id="ARBA00012438"/>
    </source>
</evidence>
<evidence type="ECO:0000313" key="14">
    <source>
        <dbReference type="EMBL" id="SJZ64704.1"/>
    </source>
</evidence>
<evidence type="ECO:0000313" key="15">
    <source>
        <dbReference type="Proteomes" id="UP000190135"/>
    </source>
</evidence>
<dbReference type="Proteomes" id="UP000190135">
    <property type="component" value="Unassembled WGS sequence"/>
</dbReference>
<dbReference type="SMART" id="SM00387">
    <property type="entry name" value="HATPase_c"/>
    <property type="match status" value="1"/>
</dbReference>